<comment type="similarity">
    <text evidence="3">Belongs to the bacterial ribosomal protein bS16 family.</text>
</comment>
<dbReference type="HOGENOM" id="CLU_100590_0_0_10"/>
<accession>I4AND6</accession>
<dbReference type="RefSeq" id="WP_014798902.1">
    <property type="nucleotide sequence ID" value="NC_018018.1"/>
</dbReference>
<dbReference type="InterPro" id="IPR000307">
    <property type="entry name" value="Ribosomal_bS16"/>
</dbReference>
<dbReference type="PATRIC" id="fig|880071.3.peg.3131"/>
<organism evidence="5 6">
    <name type="scientific">Bernardetia litoralis (strain ATCC 23117 / DSM 6794 / NBRC 15988 / NCIMB 1366 / Fx l1 / Sio-4)</name>
    <name type="common">Flexibacter litoralis</name>
    <dbReference type="NCBI Taxonomy" id="880071"/>
    <lineage>
        <taxon>Bacteria</taxon>
        <taxon>Pseudomonadati</taxon>
        <taxon>Bacteroidota</taxon>
        <taxon>Cytophagia</taxon>
        <taxon>Cytophagales</taxon>
        <taxon>Bernardetiaceae</taxon>
        <taxon>Bernardetia</taxon>
    </lineage>
</organism>
<dbReference type="GO" id="GO:0005737">
    <property type="term" value="C:cytoplasm"/>
    <property type="evidence" value="ECO:0007669"/>
    <property type="project" value="UniProtKB-ARBA"/>
</dbReference>
<dbReference type="NCBIfam" id="TIGR00002">
    <property type="entry name" value="S16"/>
    <property type="match status" value="1"/>
</dbReference>
<dbReference type="Pfam" id="PF00886">
    <property type="entry name" value="Ribosomal_S16"/>
    <property type="match status" value="1"/>
</dbReference>
<dbReference type="STRING" id="880071.Fleli_3133"/>
<feature type="region of interest" description="Disordered" evidence="4">
    <location>
        <begin position="122"/>
        <end position="183"/>
    </location>
</feature>
<gene>
    <name evidence="3" type="primary">rpsP</name>
    <name evidence="5" type="ordered locus">Fleli_3133</name>
</gene>
<dbReference type="InterPro" id="IPR023803">
    <property type="entry name" value="Ribosomal_bS16_dom_sf"/>
</dbReference>
<dbReference type="AlphaFoldDB" id="I4AND6"/>
<feature type="compositionally biased region" description="Basic and acidic residues" evidence="4">
    <location>
        <begin position="127"/>
        <end position="157"/>
    </location>
</feature>
<name>I4AND6_BERLS</name>
<dbReference type="Proteomes" id="UP000006054">
    <property type="component" value="Chromosome"/>
</dbReference>
<dbReference type="GO" id="GO:0006412">
    <property type="term" value="P:translation"/>
    <property type="evidence" value="ECO:0007669"/>
    <property type="project" value="UniProtKB-UniRule"/>
</dbReference>
<dbReference type="PANTHER" id="PTHR12919">
    <property type="entry name" value="30S RIBOSOMAL PROTEIN S16"/>
    <property type="match status" value="1"/>
</dbReference>
<dbReference type="GO" id="GO:0003735">
    <property type="term" value="F:structural constituent of ribosome"/>
    <property type="evidence" value="ECO:0007669"/>
    <property type="project" value="InterPro"/>
</dbReference>
<protein>
    <recommendedName>
        <fullName evidence="3">Small ribosomal subunit protein bS16</fullName>
    </recommendedName>
</protein>
<sequence length="183" mass="20446">MATRIRLARRGRKKAARFEIVIADSRAPRDGKFIEKIGTYNPQTVPATIVIDDEKAMKWLMVGAQPSETVRRMLHYKGLMFRKHLQLGVNKGAITQEAADAKMVSWKEAKDLKIEGHISKISSDKQQAAKERMAAEAKVKEARTEAIRKKQEEEAKANEPVAEATEEAPEATSTEETTENAGE</sequence>
<evidence type="ECO:0000256" key="1">
    <source>
        <dbReference type="ARBA" id="ARBA00022980"/>
    </source>
</evidence>
<evidence type="ECO:0000256" key="3">
    <source>
        <dbReference type="HAMAP-Rule" id="MF_00385"/>
    </source>
</evidence>
<dbReference type="HAMAP" id="MF_00385">
    <property type="entry name" value="Ribosomal_bS16"/>
    <property type="match status" value="1"/>
</dbReference>
<dbReference type="SUPFAM" id="SSF54565">
    <property type="entry name" value="Ribosomal protein S16"/>
    <property type="match status" value="1"/>
</dbReference>
<keyword evidence="6" id="KW-1185">Reference proteome</keyword>
<dbReference type="KEGG" id="fli:Fleli_3133"/>
<dbReference type="NCBIfam" id="NF011094">
    <property type="entry name" value="PRK14521.1"/>
    <property type="match status" value="1"/>
</dbReference>
<evidence type="ECO:0000256" key="2">
    <source>
        <dbReference type="ARBA" id="ARBA00023274"/>
    </source>
</evidence>
<evidence type="ECO:0000313" key="6">
    <source>
        <dbReference type="Proteomes" id="UP000006054"/>
    </source>
</evidence>
<dbReference type="Gene3D" id="3.30.1320.10">
    <property type="match status" value="1"/>
</dbReference>
<dbReference type="InterPro" id="IPR020592">
    <property type="entry name" value="Ribosomal_bS16_CS"/>
</dbReference>
<keyword evidence="1 3" id="KW-0689">Ribosomal protein</keyword>
<keyword evidence="2 3" id="KW-0687">Ribonucleoprotein</keyword>
<proteinExistence type="inferred from homology"/>
<reference evidence="6" key="1">
    <citation type="submission" date="2012-06" db="EMBL/GenBank/DDBJ databases">
        <title>The complete genome of Flexibacter litoralis DSM 6794.</title>
        <authorList>
            <person name="Lucas S."/>
            <person name="Copeland A."/>
            <person name="Lapidus A."/>
            <person name="Glavina del Rio T."/>
            <person name="Dalin E."/>
            <person name="Tice H."/>
            <person name="Bruce D."/>
            <person name="Goodwin L."/>
            <person name="Pitluck S."/>
            <person name="Peters L."/>
            <person name="Ovchinnikova G."/>
            <person name="Lu M."/>
            <person name="Kyrpides N."/>
            <person name="Mavromatis K."/>
            <person name="Ivanova N."/>
            <person name="Brettin T."/>
            <person name="Detter J.C."/>
            <person name="Han C."/>
            <person name="Larimer F."/>
            <person name="Land M."/>
            <person name="Hauser L."/>
            <person name="Markowitz V."/>
            <person name="Cheng J.-F."/>
            <person name="Hugenholtz P."/>
            <person name="Woyke T."/>
            <person name="Wu D."/>
            <person name="Spring S."/>
            <person name="Lang E."/>
            <person name="Kopitz M."/>
            <person name="Brambilla E."/>
            <person name="Klenk H.-P."/>
            <person name="Eisen J.A."/>
        </authorList>
    </citation>
    <scope>NUCLEOTIDE SEQUENCE [LARGE SCALE GENOMIC DNA]</scope>
    <source>
        <strain evidence="6">ATCC 23117 / DSM 6794 / NBRC 15988 / NCIMB 1366 / Sio-4</strain>
    </source>
</reference>
<dbReference type="OrthoDB" id="9807878at2"/>
<dbReference type="EMBL" id="CP003345">
    <property type="protein sequence ID" value="AFM05471.1"/>
    <property type="molecule type" value="Genomic_DNA"/>
</dbReference>
<dbReference type="PROSITE" id="PS00732">
    <property type="entry name" value="RIBOSOMAL_S16"/>
    <property type="match status" value="1"/>
</dbReference>
<dbReference type="GO" id="GO:0015935">
    <property type="term" value="C:small ribosomal subunit"/>
    <property type="evidence" value="ECO:0007669"/>
    <property type="project" value="TreeGrafter"/>
</dbReference>
<evidence type="ECO:0000313" key="5">
    <source>
        <dbReference type="EMBL" id="AFM05471.1"/>
    </source>
</evidence>
<dbReference type="eggNOG" id="COG0228">
    <property type="taxonomic scope" value="Bacteria"/>
</dbReference>
<dbReference type="PANTHER" id="PTHR12919:SF20">
    <property type="entry name" value="SMALL RIBOSOMAL SUBUNIT PROTEIN BS16M"/>
    <property type="match status" value="1"/>
</dbReference>
<evidence type="ECO:0000256" key="4">
    <source>
        <dbReference type="SAM" id="MobiDB-lite"/>
    </source>
</evidence>